<gene>
    <name evidence="1" type="ORF">AbraCBS73388_009300</name>
</gene>
<evidence type="ECO:0000313" key="1">
    <source>
        <dbReference type="EMBL" id="GKZ22963.1"/>
    </source>
</evidence>
<feature type="non-terminal residue" evidence="1">
    <location>
        <position position="55"/>
    </location>
</feature>
<evidence type="ECO:0000313" key="2">
    <source>
        <dbReference type="Proteomes" id="UP001143548"/>
    </source>
</evidence>
<organism evidence="1 2">
    <name type="scientific">Aspergillus brasiliensis</name>
    <dbReference type="NCBI Taxonomy" id="319629"/>
    <lineage>
        <taxon>Eukaryota</taxon>
        <taxon>Fungi</taxon>
        <taxon>Dikarya</taxon>
        <taxon>Ascomycota</taxon>
        <taxon>Pezizomycotina</taxon>
        <taxon>Eurotiomycetes</taxon>
        <taxon>Eurotiomycetidae</taxon>
        <taxon>Eurotiales</taxon>
        <taxon>Aspergillaceae</taxon>
        <taxon>Aspergillus</taxon>
        <taxon>Aspergillus subgen. Circumdati</taxon>
    </lineage>
</organism>
<sequence length="55" mass="5961">MPLSSSKDNPAYFACVLLGRTWAHVSIGSWVEQASLLDETVYDNLTVSPVSTAMT</sequence>
<dbReference type="Proteomes" id="UP001143548">
    <property type="component" value="Unassembled WGS sequence"/>
</dbReference>
<dbReference type="EMBL" id="BROQ01000060">
    <property type="protein sequence ID" value="GKZ22963.1"/>
    <property type="molecule type" value="Genomic_DNA"/>
</dbReference>
<reference evidence="1" key="1">
    <citation type="submission" date="2022-07" db="EMBL/GenBank/DDBJ databases">
        <title>Taxonomy of Aspergillus series Nigri: significant species reduction supported by multi-species coalescent approaches.</title>
        <authorList>
            <person name="Bian C."/>
            <person name="Kusuya Y."/>
            <person name="Sklenar F."/>
            <person name="D'hooge E."/>
            <person name="Yaguchi T."/>
            <person name="Takahashi H."/>
            <person name="Hubka V."/>
        </authorList>
    </citation>
    <scope>NUCLEOTIDE SEQUENCE</scope>
    <source>
        <strain evidence="1">CBS 733.88</strain>
    </source>
</reference>
<accession>A0A9W5YSC2</accession>
<dbReference type="AlphaFoldDB" id="A0A9W5YSC2"/>
<proteinExistence type="predicted"/>
<protein>
    <submittedName>
        <fullName evidence="1">Uncharacterized protein</fullName>
    </submittedName>
</protein>
<name>A0A9W5YSC2_9EURO</name>
<comment type="caution">
    <text evidence="1">The sequence shown here is derived from an EMBL/GenBank/DDBJ whole genome shotgun (WGS) entry which is preliminary data.</text>
</comment>